<dbReference type="InterPro" id="IPR012347">
    <property type="entry name" value="Ferritin-like"/>
</dbReference>
<dbReference type="PANTHER" id="PTHR43865:SF1">
    <property type="entry name" value="RUBRERYTHRIN-RELATED"/>
    <property type="match status" value="1"/>
</dbReference>
<dbReference type="Gene3D" id="2.20.28.10">
    <property type="match status" value="1"/>
</dbReference>
<accession>A0A9D1HSC5</accession>
<evidence type="ECO:0000313" key="3">
    <source>
        <dbReference type="EMBL" id="HIU21117.1"/>
    </source>
</evidence>
<dbReference type="GO" id="GO:0016491">
    <property type="term" value="F:oxidoreductase activity"/>
    <property type="evidence" value="ECO:0007669"/>
    <property type="project" value="InterPro"/>
</dbReference>
<dbReference type="InterPro" id="IPR003251">
    <property type="entry name" value="Rr_diiron-bd_dom"/>
</dbReference>
<reference evidence="3" key="1">
    <citation type="submission" date="2020-10" db="EMBL/GenBank/DDBJ databases">
        <authorList>
            <person name="Gilroy R."/>
        </authorList>
    </citation>
    <scope>NUCLEOTIDE SEQUENCE</scope>
    <source>
        <strain evidence="3">1063</strain>
    </source>
</reference>
<dbReference type="InterPro" id="IPR052364">
    <property type="entry name" value="Rubrerythrin"/>
</dbReference>
<dbReference type="InterPro" id="IPR009040">
    <property type="entry name" value="Ferritin-like_diiron"/>
</dbReference>
<dbReference type="PANTHER" id="PTHR43865">
    <property type="entry name" value="RUBRERYTHRIN-RELATED"/>
    <property type="match status" value="1"/>
</dbReference>
<evidence type="ECO:0000259" key="2">
    <source>
        <dbReference type="PROSITE" id="PS50905"/>
    </source>
</evidence>
<dbReference type="Gene3D" id="1.20.1260.10">
    <property type="match status" value="1"/>
</dbReference>
<dbReference type="SUPFAM" id="SSF57802">
    <property type="entry name" value="Rubredoxin-like"/>
    <property type="match status" value="1"/>
</dbReference>
<reference evidence="3" key="2">
    <citation type="journal article" date="2021" name="PeerJ">
        <title>Extensive microbial diversity within the chicken gut microbiome revealed by metagenomics and culture.</title>
        <authorList>
            <person name="Gilroy R."/>
            <person name="Ravi A."/>
            <person name="Getino M."/>
            <person name="Pursley I."/>
            <person name="Horton D.L."/>
            <person name="Alikhan N.F."/>
            <person name="Baker D."/>
            <person name="Gharbi K."/>
            <person name="Hall N."/>
            <person name="Watson M."/>
            <person name="Adriaenssens E.M."/>
            <person name="Foster-Nyarko E."/>
            <person name="Jarju S."/>
            <person name="Secka A."/>
            <person name="Antonio M."/>
            <person name="Oren A."/>
            <person name="Chaudhuri R.R."/>
            <person name="La Ragione R."/>
            <person name="Hildebrand F."/>
            <person name="Pallen M.J."/>
        </authorList>
    </citation>
    <scope>NUCLEOTIDE SEQUENCE</scope>
    <source>
        <strain evidence="3">1063</strain>
    </source>
</reference>
<dbReference type="CDD" id="cd01041">
    <property type="entry name" value="Rubrerythrin"/>
    <property type="match status" value="1"/>
</dbReference>
<protein>
    <submittedName>
        <fullName evidence="3">Rubrerythrin family protein</fullName>
    </submittedName>
</protein>
<feature type="domain" description="Ferritin-like diiron" evidence="2">
    <location>
        <begin position="2"/>
        <end position="151"/>
    </location>
</feature>
<dbReference type="AlphaFoldDB" id="A0A9D1HSC5"/>
<dbReference type="Pfam" id="PF02915">
    <property type="entry name" value="Rubrerythrin"/>
    <property type="match status" value="1"/>
</dbReference>
<sequence length="195" mass="22926">MKLKDSKTYANLAKSYAGECQARTRYEFIEYGARMNGYKYLAELVDKVVYNEFNHARMFYTFIQQSEEKQIENIDIASGYPFKEKWDLLENLRLASEDERNEATLIYPEYAKTAREEGFPEIAKLYEDIIQVETCHQKLFAQLYDQMKNGTMYKKKEKVKWKCADCGYEATAKEAWQECPLCKAKQGAVMIQIED</sequence>
<evidence type="ECO:0000256" key="1">
    <source>
        <dbReference type="ARBA" id="ARBA00001965"/>
    </source>
</evidence>
<dbReference type="Proteomes" id="UP000824088">
    <property type="component" value="Unassembled WGS sequence"/>
</dbReference>
<dbReference type="InterPro" id="IPR009078">
    <property type="entry name" value="Ferritin-like_SF"/>
</dbReference>
<proteinExistence type="predicted"/>
<evidence type="ECO:0000313" key="4">
    <source>
        <dbReference type="Proteomes" id="UP000824088"/>
    </source>
</evidence>
<gene>
    <name evidence="3" type="ORF">IAD51_02605</name>
</gene>
<dbReference type="EMBL" id="DVMN01000048">
    <property type="protein sequence ID" value="HIU21117.1"/>
    <property type="molecule type" value="Genomic_DNA"/>
</dbReference>
<organism evidence="3 4">
    <name type="scientific">Candidatus Limadaptatus stercorigallinarum</name>
    <dbReference type="NCBI Taxonomy" id="2840845"/>
    <lineage>
        <taxon>Bacteria</taxon>
        <taxon>Bacillati</taxon>
        <taxon>Bacillota</taxon>
        <taxon>Clostridia</taxon>
        <taxon>Eubacteriales</taxon>
        <taxon>Candidatus Limadaptatus</taxon>
    </lineage>
</organism>
<dbReference type="PROSITE" id="PS50905">
    <property type="entry name" value="FERRITIN_LIKE"/>
    <property type="match status" value="1"/>
</dbReference>
<name>A0A9D1HSC5_9FIRM</name>
<comment type="caution">
    <text evidence="3">The sequence shown here is derived from an EMBL/GenBank/DDBJ whole genome shotgun (WGS) entry which is preliminary data.</text>
</comment>
<dbReference type="SUPFAM" id="SSF47240">
    <property type="entry name" value="Ferritin-like"/>
    <property type="match status" value="1"/>
</dbReference>
<comment type="cofactor">
    <cofactor evidence="1">
        <name>Fe(3+)</name>
        <dbReference type="ChEBI" id="CHEBI:29034"/>
    </cofactor>
</comment>
<dbReference type="GO" id="GO:0046872">
    <property type="term" value="F:metal ion binding"/>
    <property type="evidence" value="ECO:0007669"/>
    <property type="project" value="UniProtKB-KW"/>
</dbReference>